<dbReference type="GO" id="GO:0000911">
    <property type="term" value="P:cytokinesis by cell plate formation"/>
    <property type="evidence" value="ECO:0007669"/>
    <property type="project" value="InterPro"/>
</dbReference>
<dbReference type="EMBL" id="GDJX01021769">
    <property type="protein sequence ID" value="JAT46167.1"/>
    <property type="molecule type" value="Transcribed_RNA"/>
</dbReference>
<gene>
    <name evidence="2" type="primary">AGR231C</name>
    <name evidence="2" type="ORF">g.56555</name>
</gene>
<dbReference type="PANTHER" id="PTHR31762">
    <property type="entry name" value="FAS-BINDING FACTOR-LIKE PROTEIN"/>
    <property type="match status" value="1"/>
</dbReference>
<protein>
    <submittedName>
        <fullName evidence="2">Lipoyl synthase, mitochondrial</fullName>
    </submittedName>
</protein>
<organism evidence="2">
    <name type="scientific">Anthurium amnicola</name>
    <dbReference type="NCBI Taxonomy" id="1678845"/>
    <lineage>
        <taxon>Eukaryota</taxon>
        <taxon>Viridiplantae</taxon>
        <taxon>Streptophyta</taxon>
        <taxon>Embryophyta</taxon>
        <taxon>Tracheophyta</taxon>
        <taxon>Spermatophyta</taxon>
        <taxon>Magnoliopsida</taxon>
        <taxon>Liliopsida</taxon>
        <taxon>Araceae</taxon>
        <taxon>Pothoideae</taxon>
        <taxon>Potheae</taxon>
        <taxon>Anthurium</taxon>
    </lineage>
</organism>
<evidence type="ECO:0000313" key="2">
    <source>
        <dbReference type="EMBL" id="JAT46167.1"/>
    </source>
</evidence>
<dbReference type="InterPro" id="IPR040321">
    <property type="entry name" value="SCD2-like"/>
</dbReference>
<proteinExistence type="predicted"/>
<dbReference type="PANTHER" id="PTHR31762:SF10">
    <property type="entry name" value="FAS-BINDING FACTOR-LIKE PROTEIN"/>
    <property type="match status" value="1"/>
</dbReference>
<feature type="region of interest" description="Disordered" evidence="1">
    <location>
        <begin position="58"/>
        <end position="79"/>
    </location>
</feature>
<sequence length="243" mass="27453">MLPCFPQIFSSISFFTIKSMVLLIFSISIGIHSEIAETRHEYWSSLAPLPVEVVLSAGEKAREESSPGNTGSEERGLNDLSGEKNIENMLLVEKGLRELASLKVEDAVLLAMSQQRRPTIKSGQLIAGSTILDLKSTTESQNLVETLELTQDESEDVVFKQAWLTYFWRRAKNHGLEEDIADERLQFWINQNAQSPTIYDALTVERGLVELKKLSIETQLWEASRKETHQNFIVVKSQIDSEP</sequence>
<name>A0A1D1XUU9_9ARAE</name>
<reference evidence="2" key="1">
    <citation type="submission" date="2015-07" db="EMBL/GenBank/DDBJ databases">
        <title>Transcriptome Assembly of Anthurium amnicola.</title>
        <authorList>
            <person name="Suzuki J."/>
        </authorList>
    </citation>
    <scope>NUCLEOTIDE SEQUENCE</scope>
</reference>
<evidence type="ECO:0000256" key="1">
    <source>
        <dbReference type="SAM" id="MobiDB-lite"/>
    </source>
</evidence>
<dbReference type="AlphaFoldDB" id="A0A1D1XUU9"/>
<accession>A0A1D1XUU9</accession>